<dbReference type="PANTHER" id="PTHR45790:SF3">
    <property type="entry name" value="S-ADENOSYL-L-METHIONINE-DEPENDENT UROPORPHYRINOGEN III METHYLTRANSFERASE, CHLOROPLASTIC"/>
    <property type="match status" value="1"/>
</dbReference>
<dbReference type="InterPro" id="IPR000878">
    <property type="entry name" value="4pyrrol_Mease"/>
</dbReference>
<evidence type="ECO:0000256" key="4">
    <source>
        <dbReference type="ARBA" id="ARBA00022603"/>
    </source>
</evidence>
<evidence type="ECO:0000256" key="2">
    <source>
        <dbReference type="ARBA" id="ARBA00012162"/>
    </source>
</evidence>
<evidence type="ECO:0000313" key="13">
    <source>
        <dbReference type="Proteomes" id="UP001161094"/>
    </source>
</evidence>
<protein>
    <recommendedName>
        <fullName evidence="2">uroporphyrinogen-III C-methyltransferase</fullName>
        <ecNumber evidence="2">2.1.1.107</ecNumber>
    </recommendedName>
</protein>
<comment type="pathway">
    <text evidence="9">Cofactor biosynthesis; adenosylcobalamin biosynthesis; precorrin-2 from uroporphyrinogen III: step 1/1.</text>
</comment>
<comment type="caution">
    <text evidence="12">The sequence shown here is derived from an EMBL/GenBank/DDBJ whole genome shotgun (WGS) entry which is preliminary data.</text>
</comment>
<evidence type="ECO:0000256" key="3">
    <source>
        <dbReference type="ARBA" id="ARBA00022573"/>
    </source>
</evidence>
<dbReference type="FunFam" id="3.40.1010.10:FF:000001">
    <property type="entry name" value="Siroheme synthase"/>
    <property type="match status" value="1"/>
</dbReference>
<dbReference type="FunFam" id="3.30.950.10:FF:000001">
    <property type="entry name" value="Siroheme synthase"/>
    <property type="match status" value="1"/>
</dbReference>
<reference evidence="12" key="1">
    <citation type="submission" date="2022-09" db="EMBL/GenBank/DDBJ databases">
        <title>Intensive care unit water sources are persistently colonized with multi-drug resistant bacteria and are the site of extensive horizontal gene transfer of antibiotic resistance genes.</title>
        <authorList>
            <person name="Diorio-Toth L."/>
        </authorList>
    </citation>
    <scope>NUCLEOTIDE SEQUENCE</scope>
    <source>
        <strain evidence="12">GD03843</strain>
    </source>
</reference>
<gene>
    <name evidence="12" type="primary">cobA</name>
    <name evidence="12" type="ORF">N5D93_03990</name>
</gene>
<evidence type="ECO:0000256" key="10">
    <source>
        <dbReference type="RuleBase" id="RU003960"/>
    </source>
</evidence>
<keyword evidence="3" id="KW-0169">Cobalamin biosynthesis</keyword>
<evidence type="ECO:0000313" key="12">
    <source>
        <dbReference type="EMBL" id="MDH0734956.1"/>
    </source>
</evidence>
<evidence type="ECO:0000256" key="5">
    <source>
        <dbReference type="ARBA" id="ARBA00022679"/>
    </source>
</evidence>
<dbReference type="AlphaFoldDB" id="A0AA42LL94"/>
<dbReference type="InterPro" id="IPR050161">
    <property type="entry name" value="Siro_Cobalamin_biosynth"/>
</dbReference>
<comment type="pathway">
    <text evidence="8">Porphyrin-containing compound metabolism; siroheme biosynthesis; precorrin-2 from uroporphyrinogen III: step 1/1.</text>
</comment>
<dbReference type="CDD" id="cd11642">
    <property type="entry name" value="SUMT"/>
    <property type="match status" value="1"/>
</dbReference>
<dbReference type="PANTHER" id="PTHR45790">
    <property type="entry name" value="SIROHEME SYNTHASE-RELATED"/>
    <property type="match status" value="1"/>
</dbReference>
<dbReference type="GO" id="GO:0019354">
    <property type="term" value="P:siroheme biosynthetic process"/>
    <property type="evidence" value="ECO:0007669"/>
    <property type="project" value="InterPro"/>
</dbReference>
<evidence type="ECO:0000256" key="9">
    <source>
        <dbReference type="ARBA" id="ARBA00060548"/>
    </source>
</evidence>
<dbReference type="PROSITE" id="PS00839">
    <property type="entry name" value="SUMT_1"/>
    <property type="match status" value="1"/>
</dbReference>
<dbReference type="GO" id="GO:0004851">
    <property type="term" value="F:uroporphyrin-III C-methyltransferase activity"/>
    <property type="evidence" value="ECO:0007669"/>
    <property type="project" value="UniProtKB-EC"/>
</dbReference>
<dbReference type="GO" id="GO:0032259">
    <property type="term" value="P:methylation"/>
    <property type="evidence" value="ECO:0007669"/>
    <property type="project" value="UniProtKB-KW"/>
</dbReference>
<dbReference type="NCBIfam" id="NF004790">
    <property type="entry name" value="PRK06136.1"/>
    <property type="match status" value="1"/>
</dbReference>
<dbReference type="GO" id="GO:0009236">
    <property type="term" value="P:cobalamin biosynthetic process"/>
    <property type="evidence" value="ECO:0007669"/>
    <property type="project" value="UniProtKB-KW"/>
</dbReference>
<organism evidence="12 13">
    <name type="scientific">Achromobacter spanius</name>
    <dbReference type="NCBI Taxonomy" id="217203"/>
    <lineage>
        <taxon>Bacteria</taxon>
        <taxon>Pseudomonadati</taxon>
        <taxon>Pseudomonadota</taxon>
        <taxon>Betaproteobacteria</taxon>
        <taxon>Burkholderiales</taxon>
        <taxon>Alcaligenaceae</taxon>
        <taxon>Achromobacter</taxon>
    </lineage>
</organism>
<keyword evidence="5 10" id="KW-0808">Transferase</keyword>
<evidence type="ECO:0000256" key="8">
    <source>
        <dbReference type="ARBA" id="ARBA00025705"/>
    </source>
</evidence>
<dbReference type="SUPFAM" id="SSF53790">
    <property type="entry name" value="Tetrapyrrole methylase"/>
    <property type="match status" value="1"/>
</dbReference>
<proteinExistence type="inferred from homology"/>
<dbReference type="EMBL" id="JAOCDZ010000002">
    <property type="protein sequence ID" value="MDH0734956.1"/>
    <property type="molecule type" value="Genomic_DNA"/>
</dbReference>
<dbReference type="Gene3D" id="3.40.1010.10">
    <property type="entry name" value="Cobalt-precorrin-4 Transmethylase, Domain 1"/>
    <property type="match status" value="1"/>
</dbReference>
<sequence>MFGSTALSPSVWLIGAGPGDPELLTLKAVRVLGQADVVLVDDLVNPQVLDYCPQARLVYVGKRGGCRSTPQEFIQRLMLRYARQGLRVARLKGGDPCIFGRGGEEAQWLSDHGVGCEIINGITAGLAAATACGIPLTQRGMAQGVTLITAHSQDGATPDWTGLAKSGTTLVVYMGVAKLHDMSSQLLAAGMAPDMPVAMIERASLADQRECRSTLASMAEDAAAFQLRSPAVLVIGQVAACQVLDAAGSVGVAYPAEAADLATPAVPFVQPRFPLPSAEPLLRRSA</sequence>
<evidence type="ECO:0000259" key="11">
    <source>
        <dbReference type="Pfam" id="PF00590"/>
    </source>
</evidence>
<feature type="domain" description="Tetrapyrrole methylase" evidence="11">
    <location>
        <begin position="11"/>
        <end position="218"/>
    </location>
</feature>
<dbReference type="EC" id="2.1.1.107" evidence="2"/>
<accession>A0AA42LL94</accession>
<dbReference type="InterPro" id="IPR003043">
    <property type="entry name" value="Uropor_MeTrfase_CS"/>
</dbReference>
<dbReference type="Proteomes" id="UP001161094">
    <property type="component" value="Unassembled WGS sequence"/>
</dbReference>
<dbReference type="InterPro" id="IPR014776">
    <property type="entry name" value="4pyrrole_Mease_sub2"/>
</dbReference>
<keyword evidence="7" id="KW-0627">Porphyrin biosynthesis</keyword>
<comment type="similarity">
    <text evidence="1 10">Belongs to the precorrin methyltransferase family.</text>
</comment>
<evidence type="ECO:0000256" key="1">
    <source>
        <dbReference type="ARBA" id="ARBA00005879"/>
    </source>
</evidence>
<dbReference type="InterPro" id="IPR035996">
    <property type="entry name" value="4pyrrol_Methylase_sf"/>
</dbReference>
<dbReference type="RefSeq" id="WP_279993982.1">
    <property type="nucleotide sequence ID" value="NZ_JAOCDZ010000002.1"/>
</dbReference>
<dbReference type="InterPro" id="IPR014777">
    <property type="entry name" value="4pyrrole_Mease_sub1"/>
</dbReference>
<dbReference type="InterPro" id="IPR006366">
    <property type="entry name" value="CobA/CysG_C"/>
</dbReference>
<keyword evidence="6" id="KW-0949">S-adenosyl-L-methionine</keyword>
<keyword evidence="4 10" id="KW-0489">Methyltransferase</keyword>
<name>A0AA42LL94_9BURK</name>
<evidence type="ECO:0000256" key="7">
    <source>
        <dbReference type="ARBA" id="ARBA00023244"/>
    </source>
</evidence>
<dbReference type="NCBIfam" id="TIGR01469">
    <property type="entry name" value="cobA_cysG_Cterm"/>
    <property type="match status" value="1"/>
</dbReference>
<dbReference type="Pfam" id="PF00590">
    <property type="entry name" value="TP_methylase"/>
    <property type="match status" value="1"/>
</dbReference>
<dbReference type="Gene3D" id="3.30.950.10">
    <property type="entry name" value="Methyltransferase, Cobalt-precorrin-4 Transmethylase, Domain 2"/>
    <property type="match status" value="1"/>
</dbReference>
<evidence type="ECO:0000256" key="6">
    <source>
        <dbReference type="ARBA" id="ARBA00022691"/>
    </source>
</evidence>
<dbReference type="PROSITE" id="PS00840">
    <property type="entry name" value="SUMT_2"/>
    <property type="match status" value="1"/>
</dbReference>